<dbReference type="Pfam" id="PF03298">
    <property type="entry name" value="Stanniocalcin"/>
    <property type="match status" value="1"/>
</dbReference>
<keyword evidence="9" id="KW-1185">Reference proteome</keyword>
<evidence type="ECO:0000256" key="1">
    <source>
        <dbReference type="ARBA" id="ARBA00003962"/>
    </source>
</evidence>
<keyword evidence="7" id="KW-0964">Secreted</keyword>
<dbReference type="AlphaFoldDB" id="A0A3B1IPZ9"/>
<evidence type="ECO:0000313" key="9">
    <source>
        <dbReference type="Proteomes" id="UP000018467"/>
    </source>
</evidence>
<protein>
    <recommendedName>
        <fullName evidence="4 7">Stanniocalcin</fullName>
        <shortName evidence="7">STC</shortName>
    </recommendedName>
    <alternativeName>
        <fullName evidence="7">Corpuscles of Stannius protein</fullName>
    </alternativeName>
</protein>
<reference evidence="9" key="1">
    <citation type="submission" date="2013-03" db="EMBL/GenBank/DDBJ databases">
        <authorList>
            <person name="Jeffery W."/>
            <person name="Warren W."/>
            <person name="Wilson R.K."/>
        </authorList>
    </citation>
    <scope>NUCLEOTIDE SEQUENCE</scope>
    <source>
        <strain evidence="9">female</strain>
    </source>
</reference>
<evidence type="ECO:0000256" key="6">
    <source>
        <dbReference type="ARBA" id="ARBA00023157"/>
    </source>
</evidence>
<dbReference type="GO" id="GO:0005179">
    <property type="term" value="F:hormone activity"/>
    <property type="evidence" value="ECO:0007669"/>
    <property type="project" value="UniProtKB-KW"/>
</dbReference>
<sequence>AVPLQVAAGAFACLERSTCDTEACTTSWRNYHFKCMWVQNIYNTLKTGKTFVKESIKCQLLKASLPRFIRPFRRCAAFQNILLITEVQEECYRQAWHLVGVARSTLIAIGEVNFQTTLLQSLMECDEDTVDMDTLFQLLQKKPCSADGETDGQDSFRWPSDPRPSRYNPVLHNRIQIHLFARSVQWEMKPTKPNR</sequence>
<name>A0A3B1IPZ9_ASTMX</name>
<evidence type="ECO:0000256" key="7">
    <source>
        <dbReference type="RuleBase" id="RU369112"/>
    </source>
</evidence>
<dbReference type="InParanoid" id="A0A3B1IPZ9"/>
<dbReference type="STRING" id="7994.ENSAMXP00000032042"/>
<dbReference type="Ensembl" id="ENSAMXT00000055958.1">
    <property type="protein sequence ID" value="ENSAMXP00000032042.1"/>
    <property type="gene ID" value="ENSAMXG00000029981.1"/>
</dbReference>
<evidence type="ECO:0000313" key="8">
    <source>
        <dbReference type="Ensembl" id="ENSAMXP00000032042.1"/>
    </source>
</evidence>
<evidence type="ECO:0000256" key="4">
    <source>
        <dbReference type="ARBA" id="ARBA00017831"/>
    </source>
</evidence>
<keyword evidence="6 7" id="KW-1015">Disulfide bond</keyword>
<dbReference type="GeneTree" id="ENSGT00940000182418"/>
<evidence type="ECO:0000256" key="3">
    <source>
        <dbReference type="ARBA" id="ARBA00011748"/>
    </source>
</evidence>
<dbReference type="InterPro" id="IPR004978">
    <property type="entry name" value="Stanniocalcin"/>
</dbReference>
<accession>A0A3B1IPZ9</accession>
<reference evidence="8" key="4">
    <citation type="submission" date="2025-09" db="UniProtKB">
        <authorList>
            <consortium name="Ensembl"/>
        </authorList>
    </citation>
    <scope>IDENTIFICATION</scope>
</reference>
<organism evidence="8 9">
    <name type="scientific">Astyanax mexicanus</name>
    <name type="common">Blind cave fish</name>
    <name type="synonym">Astyanax fasciatus mexicanus</name>
    <dbReference type="NCBI Taxonomy" id="7994"/>
    <lineage>
        <taxon>Eukaryota</taxon>
        <taxon>Metazoa</taxon>
        <taxon>Chordata</taxon>
        <taxon>Craniata</taxon>
        <taxon>Vertebrata</taxon>
        <taxon>Euteleostomi</taxon>
        <taxon>Actinopterygii</taxon>
        <taxon>Neopterygii</taxon>
        <taxon>Teleostei</taxon>
        <taxon>Ostariophysi</taxon>
        <taxon>Characiformes</taxon>
        <taxon>Characoidei</taxon>
        <taxon>Acestrorhamphidae</taxon>
        <taxon>Acestrorhamphinae</taxon>
        <taxon>Astyanax</taxon>
    </lineage>
</organism>
<comment type="subunit">
    <text evidence="3 7">Homodimer; disulfide-linked.</text>
</comment>
<evidence type="ECO:0000256" key="5">
    <source>
        <dbReference type="ARBA" id="ARBA00022702"/>
    </source>
</evidence>
<proteinExistence type="inferred from homology"/>
<reference evidence="9" key="2">
    <citation type="journal article" date="2014" name="Nat. Commun.">
        <title>The cavefish genome reveals candidate genes for eye loss.</title>
        <authorList>
            <person name="McGaugh S.E."/>
            <person name="Gross J.B."/>
            <person name="Aken B."/>
            <person name="Blin M."/>
            <person name="Borowsky R."/>
            <person name="Chalopin D."/>
            <person name="Hinaux H."/>
            <person name="Jeffery W.R."/>
            <person name="Keene A."/>
            <person name="Ma L."/>
            <person name="Minx P."/>
            <person name="Murphy D."/>
            <person name="O'Quin K.E."/>
            <person name="Retaux S."/>
            <person name="Rohner N."/>
            <person name="Searle S.M."/>
            <person name="Stahl B.A."/>
            <person name="Tabin C."/>
            <person name="Volff J.N."/>
            <person name="Yoshizawa M."/>
            <person name="Warren W.C."/>
        </authorList>
    </citation>
    <scope>NUCLEOTIDE SEQUENCE [LARGE SCALE GENOMIC DNA]</scope>
    <source>
        <strain evidence="9">female</strain>
    </source>
</reference>
<evidence type="ECO:0000256" key="2">
    <source>
        <dbReference type="ARBA" id="ARBA00008693"/>
    </source>
</evidence>
<dbReference type="Proteomes" id="UP000018467">
    <property type="component" value="Unassembled WGS sequence"/>
</dbReference>
<dbReference type="GO" id="GO:0006874">
    <property type="term" value="P:intracellular calcium ion homeostasis"/>
    <property type="evidence" value="ECO:0007669"/>
    <property type="project" value="UniProtKB-UniRule"/>
</dbReference>
<reference evidence="8" key="3">
    <citation type="submission" date="2025-08" db="UniProtKB">
        <authorList>
            <consortium name="Ensembl"/>
        </authorList>
    </citation>
    <scope>IDENTIFICATION</scope>
</reference>
<dbReference type="GO" id="GO:0005615">
    <property type="term" value="C:extracellular space"/>
    <property type="evidence" value="ECO:0007669"/>
    <property type="project" value="UniProtKB-UniRule"/>
</dbReference>
<comment type="subcellular location">
    <subcellularLocation>
        <location evidence="7">Secreted</location>
    </subcellularLocation>
</comment>
<keyword evidence="5" id="KW-0372">Hormone</keyword>
<comment type="function">
    <text evidence="1 7">Its primary function is the prevention of hypercalcemia. Upon release into the circulation, it lowers calcium transport by the gills, thereby reducing its rate of influx from the environment into the extracellular compartment. STC also stimulates phosphate reabsorption by renal proximal tubules. The consequence of this action is increased levels of plasma phosphate, which combines with excess calcium and promotes its disposal into bone and scales.</text>
</comment>
<comment type="similarity">
    <text evidence="2 7">Belongs to the stanniocalcin family.</text>
</comment>